<keyword evidence="4" id="KW-0418">Kinase</keyword>
<evidence type="ECO:0000256" key="4">
    <source>
        <dbReference type="ARBA" id="ARBA00022777"/>
    </source>
</evidence>
<organism evidence="8 9">
    <name type="scientific">Tritrichomonas musculus</name>
    <dbReference type="NCBI Taxonomy" id="1915356"/>
    <lineage>
        <taxon>Eukaryota</taxon>
        <taxon>Metamonada</taxon>
        <taxon>Parabasalia</taxon>
        <taxon>Tritrichomonadida</taxon>
        <taxon>Tritrichomonadidae</taxon>
        <taxon>Tritrichomonas</taxon>
    </lineage>
</organism>
<evidence type="ECO:0000256" key="5">
    <source>
        <dbReference type="ARBA" id="ARBA00022840"/>
    </source>
</evidence>
<protein>
    <recommendedName>
        <fullName evidence="7">Protein kinase domain-containing protein</fullName>
    </recommendedName>
</protein>
<keyword evidence="9" id="KW-1185">Reference proteome</keyword>
<evidence type="ECO:0000259" key="7">
    <source>
        <dbReference type="PROSITE" id="PS50011"/>
    </source>
</evidence>
<dbReference type="SUPFAM" id="SSF56112">
    <property type="entry name" value="Protein kinase-like (PK-like)"/>
    <property type="match status" value="1"/>
</dbReference>
<dbReference type="InterPro" id="IPR008271">
    <property type="entry name" value="Ser/Thr_kinase_AS"/>
</dbReference>
<evidence type="ECO:0000256" key="1">
    <source>
        <dbReference type="ARBA" id="ARBA00022527"/>
    </source>
</evidence>
<keyword evidence="3" id="KW-0547">Nucleotide-binding</keyword>
<evidence type="ECO:0000256" key="3">
    <source>
        <dbReference type="ARBA" id="ARBA00022741"/>
    </source>
</evidence>
<dbReference type="InterPro" id="IPR000719">
    <property type="entry name" value="Prot_kinase_dom"/>
</dbReference>
<keyword evidence="1" id="KW-0723">Serine/threonine-protein kinase</keyword>
<dbReference type="SMART" id="SM00220">
    <property type="entry name" value="S_TKc"/>
    <property type="match status" value="1"/>
</dbReference>
<dbReference type="Gene3D" id="1.10.510.10">
    <property type="entry name" value="Transferase(Phosphotransferase) domain 1"/>
    <property type="match status" value="1"/>
</dbReference>
<comment type="caution">
    <text evidence="8">The sequence shown here is derived from an EMBL/GenBank/DDBJ whole genome shotgun (WGS) entry which is preliminary data.</text>
</comment>
<evidence type="ECO:0000313" key="8">
    <source>
        <dbReference type="EMBL" id="KAK8881813.1"/>
    </source>
</evidence>
<dbReference type="PROSITE" id="PS50011">
    <property type="entry name" value="PROTEIN_KINASE_DOM"/>
    <property type="match status" value="1"/>
</dbReference>
<sequence length="416" mass="46746">MDEKFQIHSPIEINGFVLLAEIGRGSTGCVRVARQISTETDYCVKIVPKQFLTSAEDKAFFDRECETLRSVIHPNVVQFIDLTDDEENYYLFMEYCRGTSLQAMINQSGQISERLIQIIFKQLMLALSYLHSNNVAHRDIKPDNIIINNMHQLKLVDFGLCTNNSDALRETFCGSPAYAAPECICRRPYDASSSDIWSAGVVLYAMATGQLPWRINNLNLMINQIVEGKYAIPSYINPQLQNLIKSMLNPDPAERPKADQILSSKYFNVITPVLKPRIVPKKGKIHSSSVDLTEKYRQNRRNSPSPSNCPTRTPNAHFSLEKNSSNPIFVLNQVNGDDASGNGEDSDKIRNLTPQGSSKGKLEIAPPPITPRRPGSFHRVRYPKSIPSDKMFRHQPSPRASIAEKHSLGKAYPTPV</sequence>
<feature type="region of interest" description="Disordered" evidence="6">
    <location>
        <begin position="285"/>
        <end position="416"/>
    </location>
</feature>
<evidence type="ECO:0000313" key="9">
    <source>
        <dbReference type="Proteomes" id="UP001470230"/>
    </source>
</evidence>
<accession>A0ABR2JSN0</accession>
<evidence type="ECO:0000256" key="6">
    <source>
        <dbReference type="SAM" id="MobiDB-lite"/>
    </source>
</evidence>
<keyword evidence="5" id="KW-0067">ATP-binding</keyword>
<name>A0ABR2JSN0_9EUKA</name>
<gene>
    <name evidence="8" type="ORF">M9Y10_044449</name>
</gene>
<evidence type="ECO:0000256" key="2">
    <source>
        <dbReference type="ARBA" id="ARBA00022679"/>
    </source>
</evidence>
<keyword evidence="2" id="KW-0808">Transferase</keyword>
<dbReference type="InterPro" id="IPR011009">
    <property type="entry name" value="Kinase-like_dom_sf"/>
</dbReference>
<dbReference type="PANTHER" id="PTHR24345">
    <property type="entry name" value="SERINE/THREONINE-PROTEIN KINASE PLK"/>
    <property type="match status" value="1"/>
</dbReference>
<dbReference type="Pfam" id="PF00069">
    <property type="entry name" value="Pkinase"/>
    <property type="match status" value="1"/>
</dbReference>
<dbReference type="Proteomes" id="UP001470230">
    <property type="component" value="Unassembled WGS sequence"/>
</dbReference>
<feature type="domain" description="Protein kinase" evidence="7">
    <location>
        <begin position="16"/>
        <end position="267"/>
    </location>
</feature>
<proteinExistence type="predicted"/>
<feature type="compositionally biased region" description="Polar residues" evidence="6">
    <location>
        <begin position="301"/>
        <end position="335"/>
    </location>
</feature>
<dbReference type="EMBL" id="JAPFFF010000009">
    <property type="protein sequence ID" value="KAK8881813.1"/>
    <property type="molecule type" value="Genomic_DNA"/>
</dbReference>
<dbReference type="PANTHER" id="PTHR24345:SF0">
    <property type="entry name" value="CELL CYCLE SERINE_THREONINE-PROTEIN KINASE CDC5_MSD2"/>
    <property type="match status" value="1"/>
</dbReference>
<dbReference type="PROSITE" id="PS00108">
    <property type="entry name" value="PROTEIN_KINASE_ST"/>
    <property type="match status" value="1"/>
</dbReference>
<reference evidence="8 9" key="1">
    <citation type="submission" date="2024-04" db="EMBL/GenBank/DDBJ databases">
        <title>Tritrichomonas musculus Genome.</title>
        <authorList>
            <person name="Alves-Ferreira E."/>
            <person name="Grigg M."/>
            <person name="Lorenzi H."/>
            <person name="Galac M."/>
        </authorList>
    </citation>
    <scope>NUCLEOTIDE SEQUENCE [LARGE SCALE GENOMIC DNA]</scope>
    <source>
        <strain evidence="8 9">EAF2021</strain>
    </source>
</reference>